<evidence type="ECO:0000313" key="1">
    <source>
        <dbReference type="EMBL" id="QDT02606.1"/>
    </source>
</evidence>
<sequence>MGGKFGFAYSERVGSLASFSSRGGQCLRAFLLFQDDILFRSNRCYPWLLGTLLFGFAALSPTTSQSALIIDLDFSDFATAAPADGGTVLGGRTLADARAVVETAAAYWETAFANSSTSIGWSSNLGGTITQTISVGWGGLGGSTLATGGTGWFGSDGRWSSGSLTWDNDTSSSFFVDSTPTANEEWQQYSERDLTLGGVDVNVERVHYDAPAGLARSNSDMLSVAIHEVGHALGFLGTQFPAFADADLGSDNDIDVVGGVLDGAEIPFSGGHTSFAIESPSDEFPYDPGGGGFFPPFDYGPNALSPSIVTGTRKLLTEADIASVGAFLGFDQSTINFNPSVAAVPEPSTWACLLATGALVAVRRKRSRAAASA</sequence>
<gene>
    <name evidence="1" type="ORF">K227x_09840</name>
</gene>
<evidence type="ECO:0000313" key="2">
    <source>
        <dbReference type="Proteomes" id="UP000318538"/>
    </source>
</evidence>
<dbReference type="EMBL" id="CP036525">
    <property type="protein sequence ID" value="QDT02606.1"/>
    <property type="molecule type" value="Genomic_DNA"/>
</dbReference>
<dbReference type="NCBIfam" id="TIGR02595">
    <property type="entry name" value="PEP_CTERM"/>
    <property type="match status" value="1"/>
</dbReference>
<evidence type="ECO:0008006" key="3">
    <source>
        <dbReference type="Google" id="ProtNLM"/>
    </source>
</evidence>
<dbReference type="SUPFAM" id="SSF55486">
    <property type="entry name" value="Metalloproteases ('zincins'), catalytic domain"/>
    <property type="match status" value="2"/>
</dbReference>
<organism evidence="1 2">
    <name type="scientific">Rubripirellula lacrimiformis</name>
    <dbReference type="NCBI Taxonomy" id="1930273"/>
    <lineage>
        <taxon>Bacteria</taxon>
        <taxon>Pseudomonadati</taxon>
        <taxon>Planctomycetota</taxon>
        <taxon>Planctomycetia</taxon>
        <taxon>Pirellulales</taxon>
        <taxon>Pirellulaceae</taxon>
        <taxon>Rubripirellula</taxon>
    </lineage>
</organism>
<dbReference type="OrthoDB" id="269504at2"/>
<dbReference type="KEGG" id="rlc:K227x_09840"/>
<reference evidence="1 2" key="1">
    <citation type="submission" date="2019-02" db="EMBL/GenBank/DDBJ databases">
        <title>Deep-cultivation of Planctomycetes and their phenomic and genomic characterization uncovers novel biology.</title>
        <authorList>
            <person name="Wiegand S."/>
            <person name="Jogler M."/>
            <person name="Boedeker C."/>
            <person name="Pinto D."/>
            <person name="Vollmers J."/>
            <person name="Rivas-Marin E."/>
            <person name="Kohn T."/>
            <person name="Peeters S.H."/>
            <person name="Heuer A."/>
            <person name="Rast P."/>
            <person name="Oberbeckmann S."/>
            <person name="Bunk B."/>
            <person name="Jeske O."/>
            <person name="Meyerdierks A."/>
            <person name="Storesund J.E."/>
            <person name="Kallscheuer N."/>
            <person name="Luecker S."/>
            <person name="Lage O.M."/>
            <person name="Pohl T."/>
            <person name="Merkel B.J."/>
            <person name="Hornburger P."/>
            <person name="Mueller R.-W."/>
            <person name="Bruemmer F."/>
            <person name="Labrenz M."/>
            <person name="Spormann A.M."/>
            <person name="Op den Camp H."/>
            <person name="Overmann J."/>
            <person name="Amann R."/>
            <person name="Jetten M.S.M."/>
            <person name="Mascher T."/>
            <person name="Medema M.H."/>
            <person name="Devos D.P."/>
            <person name="Kaster A.-K."/>
            <person name="Ovreas L."/>
            <person name="Rohde M."/>
            <person name="Galperin M.Y."/>
            <person name="Jogler C."/>
        </authorList>
    </citation>
    <scope>NUCLEOTIDE SEQUENCE [LARGE SCALE GENOMIC DNA]</scope>
    <source>
        <strain evidence="1 2">K22_7</strain>
    </source>
</reference>
<dbReference type="InterPro" id="IPR013424">
    <property type="entry name" value="Ice-binding_C"/>
</dbReference>
<dbReference type="Proteomes" id="UP000318538">
    <property type="component" value="Chromosome"/>
</dbReference>
<proteinExistence type="predicted"/>
<dbReference type="AlphaFoldDB" id="A0A517N638"/>
<name>A0A517N638_9BACT</name>
<accession>A0A517N638</accession>
<protein>
    <recommendedName>
        <fullName evidence="3">PEP-CTERM protein-sorting domain-containing protein</fullName>
    </recommendedName>
</protein>
<keyword evidence="2" id="KW-1185">Reference proteome</keyword>